<dbReference type="Gene3D" id="2.120.10.30">
    <property type="entry name" value="TolB, C-terminal domain"/>
    <property type="match status" value="1"/>
</dbReference>
<dbReference type="SUPFAM" id="SSF82171">
    <property type="entry name" value="DPP6 N-terminal domain-like"/>
    <property type="match status" value="1"/>
</dbReference>
<organism evidence="2 3">
    <name type="scientific">Massilia eburnea</name>
    <dbReference type="NCBI Taxonomy" id="1776165"/>
    <lineage>
        <taxon>Bacteria</taxon>
        <taxon>Pseudomonadati</taxon>
        <taxon>Pseudomonadota</taxon>
        <taxon>Betaproteobacteria</taxon>
        <taxon>Burkholderiales</taxon>
        <taxon>Oxalobacteraceae</taxon>
        <taxon>Telluria group</taxon>
        <taxon>Massilia</taxon>
    </lineage>
</organism>
<dbReference type="OrthoDB" id="240809at2"/>
<evidence type="ECO:0008006" key="4">
    <source>
        <dbReference type="Google" id="ProtNLM"/>
    </source>
</evidence>
<dbReference type="Proteomes" id="UP000472320">
    <property type="component" value="Unassembled WGS sequence"/>
</dbReference>
<feature type="chain" id="PRO_5026737383" description="WD40 repeat protein" evidence="1">
    <location>
        <begin position="20"/>
        <end position="316"/>
    </location>
</feature>
<evidence type="ECO:0000313" key="2">
    <source>
        <dbReference type="EMBL" id="MTW13859.1"/>
    </source>
</evidence>
<accession>A0A6L6QNC3</accession>
<dbReference type="Pfam" id="PF07676">
    <property type="entry name" value="PD40"/>
    <property type="match status" value="2"/>
</dbReference>
<dbReference type="AlphaFoldDB" id="A0A6L6QNC3"/>
<feature type="signal peptide" evidence="1">
    <location>
        <begin position="1"/>
        <end position="19"/>
    </location>
</feature>
<comment type="caution">
    <text evidence="2">The sequence shown here is derived from an EMBL/GenBank/DDBJ whole genome shotgun (WGS) entry which is preliminary data.</text>
</comment>
<protein>
    <recommendedName>
        <fullName evidence="4">WD40 repeat protein</fullName>
    </recommendedName>
</protein>
<dbReference type="InterPro" id="IPR011042">
    <property type="entry name" value="6-blade_b-propeller_TolB-like"/>
</dbReference>
<evidence type="ECO:0000256" key="1">
    <source>
        <dbReference type="SAM" id="SignalP"/>
    </source>
</evidence>
<sequence length="316" mass="34100">MVRMSSSLLLFALASLVSAAAGSSAAALPASAPGIFAPGVISGPANDADPAFAPDGKLLVFSRNGVLLVSRMAKGKWETPVIAPFSGQWSDQQPTMSPDGKFLVFVSNRPVNAGDDKRPAGNLWRVERTRDGWGQPAHLPETVNRGNSTWAPSVAADGSLYFIERASPQAPFRLWRSQFRNGSYETPTALNFGDEATQDVDPAVAPDESFIVFGSMHPGPGAHERLYISFRNAAGWGKPVDLGPAVNSADNDSNEARLGPDFRTLYFSTDRTQPVKLPRTRAQAEADLRRIQSWDNGSQNIWSISLAPWLDAPHTQ</sequence>
<evidence type="ECO:0000313" key="3">
    <source>
        <dbReference type="Proteomes" id="UP000472320"/>
    </source>
</evidence>
<dbReference type="EMBL" id="WNKX01000028">
    <property type="protein sequence ID" value="MTW13859.1"/>
    <property type="molecule type" value="Genomic_DNA"/>
</dbReference>
<proteinExistence type="predicted"/>
<reference evidence="2 3" key="1">
    <citation type="submission" date="2019-11" db="EMBL/GenBank/DDBJ databases">
        <title>Type strains purchased from KCTC, JCM and DSMZ.</title>
        <authorList>
            <person name="Lu H."/>
        </authorList>
    </citation>
    <scope>NUCLEOTIDE SEQUENCE [LARGE SCALE GENOMIC DNA]</scope>
    <source>
        <strain evidence="2 3">JCM 31587</strain>
    </source>
</reference>
<gene>
    <name evidence="2" type="ORF">GM658_24915</name>
</gene>
<keyword evidence="1" id="KW-0732">Signal</keyword>
<name>A0A6L6QNC3_9BURK</name>
<dbReference type="InterPro" id="IPR011659">
    <property type="entry name" value="WD40"/>
</dbReference>
<keyword evidence="3" id="KW-1185">Reference proteome</keyword>